<dbReference type="FunCoup" id="C1EDJ9">
    <property type="interactions" value="1466"/>
</dbReference>
<protein>
    <recommendedName>
        <fullName evidence="3">3-beta hydroxysteroid dehydrogenase/isomerase domain-containing protein</fullName>
    </recommendedName>
</protein>
<keyword evidence="5" id="KW-1185">Reference proteome</keyword>
<proteinExistence type="inferred from homology"/>
<dbReference type="OrthoDB" id="10058185at2759"/>
<evidence type="ECO:0000256" key="1">
    <source>
        <dbReference type="ARBA" id="ARBA00009219"/>
    </source>
</evidence>
<dbReference type="EMBL" id="CP001330">
    <property type="protein sequence ID" value="ACO66377.1"/>
    <property type="molecule type" value="Genomic_DNA"/>
</dbReference>
<dbReference type="eggNOG" id="KOG1430">
    <property type="taxonomic scope" value="Eukaryota"/>
</dbReference>
<evidence type="ECO:0000259" key="3">
    <source>
        <dbReference type="Pfam" id="PF01073"/>
    </source>
</evidence>
<dbReference type="PANTHER" id="PTHR43245:SF51">
    <property type="entry name" value="SHORT CHAIN DEHYDROGENASE_REDUCTASE FAMILY 42E, MEMBER 2"/>
    <property type="match status" value="1"/>
</dbReference>
<keyword evidence="2" id="KW-0560">Oxidoreductase</keyword>
<dbReference type="InterPro" id="IPR050177">
    <property type="entry name" value="Lipid_A_modif_metabolic_enz"/>
</dbReference>
<gene>
    <name evidence="4" type="ORF">MICPUN_62297</name>
</gene>
<sequence length="404" mass="45196">MVRQTRRQRPVCACGRLHEGQEGLCGLVSQASSVVPTDIAVARSSLTMAPSYPPVPKNCTVTGGMGFVGRRLVEMLVERGATRVVAFDIAPKPEDAGDDPRIVWMQGDLTNPRDVDKACEGSECVWHIAALVGPYHALDMYMKVNYQGTVNVIDACKKHGVKKIVMSSSPSTRFDGNDINGLKETELKIPRKFLQAYAESKCKGEEACMAACDGENLLTVAVAPHQVYGPRDMLFLHNFLLNAKRLRVFGDGENLVSVCYVDNYCHGLILGERALYPGSPALRNFYICTDGKPVKLWPFIDRALMDVLGQPSLFTKFKLPGWSFMYPLGYCVESIGALLGKKFKLTTFSVRMLLINRWFDPSLSKRDLGYEPIVEPEEAWRRTVTWFKEEWMPVHGPQPEFQSF</sequence>
<organism evidence="4 5">
    <name type="scientific">Micromonas commoda (strain RCC299 / NOUM17 / CCMP2709)</name>
    <name type="common">Picoplanktonic green alga</name>
    <dbReference type="NCBI Taxonomy" id="296587"/>
    <lineage>
        <taxon>Eukaryota</taxon>
        <taxon>Viridiplantae</taxon>
        <taxon>Chlorophyta</taxon>
        <taxon>Mamiellophyceae</taxon>
        <taxon>Mamiellales</taxon>
        <taxon>Mamiellaceae</taxon>
        <taxon>Micromonas</taxon>
    </lineage>
</organism>
<dbReference type="AlphaFoldDB" id="C1EDJ9"/>
<dbReference type="Gene3D" id="3.40.50.720">
    <property type="entry name" value="NAD(P)-binding Rossmann-like Domain"/>
    <property type="match status" value="1"/>
</dbReference>
<dbReference type="KEGG" id="mis:MICPUN_62297"/>
<dbReference type="Proteomes" id="UP000002009">
    <property type="component" value="Chromosome 11"/>
</dbReference>
<dbReference type="RefSeq" id="XP_002505119.1">
    <property type="nucleotide sequence ID" value="XM_002505073.1"/>
</dbReference>
<reference evidence="4 5" key="1">
    <citation type="journal article" date="2009" name="Science">
        <title>Green evolution and dynamic adaptations revealed by genomes of the marine picoeukaryotes Micromonas.</title>
        <authorList>
            <person name="Worden A.Z."/>
            <person name="Lee J.H."/>
            <person name="Mock T."/>
            <person name="Rouze P."/>
            <person name="Simmons M.P."/>
            <person name="Aerts A.L."/>
            <person name="Allen A.E."/>
            <person name="Cuvelier M.L."/>
            <person name="Derelle E."/>
            <person name="Everett M.V."/>
            <person name="Foulon E."/>
            <person name="Grimwood J."/>
            <person name="Gundlach H."/>
            <person name="Henrissat B."/>
            <person name="Napoli C."/>
            <person name="McDonald S.M."/>
            <person name="Parker M.S."/>
            <person name="Rombauts S."/>
            <person name="Salamov A."/>
            <person name="Von Dassow P."/>
            <person name="Badger J.H."/>
            <person name="Coutinho P.M."/>
            <person name="Demir E."/>
            <person name="Dubchak I."/>
            <person name="Gentemann C."/>
            <person name="Eikrem W."/>
            <person name="Gready J.E."/>
            <person name="John U."/>
            <person name="Lanier W."/>
            <person name="Lindquist E.A."/>
            <person name="Lucas S."/>
            <person name="Mayer K.F."/>
            <person name="Moreau H."/>
            <person name="Not F."/>
            <person name="Otillar R."/>
            <person name="Panaud O."/>
            <person name="Pangilinan J."/>
            <person name="Paulsen I."/>
            <person name="Piegu B."/>
            <person name="Poliakov A."/>
            <person name="Robbens S."/>
            <person name="Schmutz J."/>
            <person name="Toulza E."/>
            <person name="Wyss T."/>
            <person name="Zelensky A."/>
            <person name="Zhou K."/>
            <person name="Armbrust E.V."/>
            <person name="Bhattacharya D."/>
            <person name="Goodenough U.W."/>
            <person name="Van de Peer Y."/>
            <person name="Grigoriev I.V."/>
        </authorList>
    </citation>
    <scope>NUCLEOTIDE SEQUENCE [LARGE SCALE GENOMIC DNA]</scope>
    <source>
        <strain evidence="5">RCC299 / NOUM17</strain>
    </source>
</reference>
<evidence type="ECO:0000313" key="5">
    <source>
        <dbReference type="Proteomes" id="UP000002009"/>
    </source>
</evidence>
<dbReference type="InterPro" id="IPR002225">
    <property type="entry name" value="3Beta_OHSteriod_DH/Estase"/>
</dbReference>
<dbReference type="Pfam" id="PF01073">
    <property type="entry name" value="3Beta_HSD"/>
    <property type="match status" value="1"/>
</dbReference>
<feature type="domain" description="3-beta hydroxysteroid dehydrogenase/isomerase" evidence="3">
    <location>
        <begin position="61"/>
        <end position="309"/>
    </location>
</feature>
<dbReference type="GO" id="GO:0016616">
    <property type="term" value="F:oxidoreductase activity, acting on the CH-OH group of donors, NAD or NADP as acceptor"/>
    <property type="evidence" value="ECO:0007669"/>
    <property type="project" value="InterPro"/>
</dbReference>
<evidence type="ECO:0000313" key="4">
    <source>
        <dbReference type="EMBL" id="ACO66377.1"/>
    </source>
</evidence>
<dbReference type="PANTHER" id="PTHR43245">
    <property type="entry name" value="BIFUNCTIONAL POLYMYXIN RESISTANCE PROTEIN ARNA"/>
    <property type="match status" value="1"/>
</dbReference>
<comment type="similarity">
    <text evidence="1">Belongs to the 3-beta-HSD family.</text>
</comment>
<dbReference type="SUPFAM" id="SSF51735">
    <property type="entry name" value="NAD(P)-binding Rossmann-fold domains"/>
    <property type="match status" value="1"/>
</dbReference>
<dbReference type="OMA" id="RMLLINR"/>
<accession>C1EDJ9</accession>
<dbReference type="GO" id="GO:0006694">
    <property type="term" value="P:steroid biosynthetic process"/>
    <property type="evidence" value="ECO:0007669"/>
    <property type="project" value="InterPro"/>
</dbReference>
<dbReference type="STRING" id="296587.C1EDJ9"/>
<evidence type="ECO:0000256" key="2">
    <source>
        <dbReference type="ARBA" id="ARBA00023002"/>
    </source>
</evidence>
<dbReference type="InParanoid" id="C1EDJ9"/>
<dbReference type="InterPro" id="IPR036291">
    <property type="entry name" value="NAD(P)-bd_dom_sf"/>
</dbReference>
<name>C1EDJ9_MICCC</name>
<dbReference type="GeneID" id="8247541"/>